<reference evidence="1" key="2">
    <citation type="journal article" date="2024" name="Antonie Van Leeuwenhoek">
        <title>Roseihalotalea indica gen. nov., sp. nov., a halophilic Bacteroidetes from mesopelagic Southwest Indian Ocean with higher carbohydrate metabolic potential.</title>
        <authorList>
            <person name="Chen B."/>
            <person name="Zhang M."/>
            <person name="Lin D."/>
            <person name="Ye J."/>
            <person name="Tang K."/>
        </authorList>
    </citation>
    <scope>NUCLEOTIDE SEQUENCE</scope>
    <source>
        <strain evidence="1">TK19036</strain>
    </source>
</reference>
<dbReference type="AlphaFoldDB" id="A0AA49JJZ5"/>
<sequence>MYSRETPVLFVIFNRPEKTKHSFEAIRAAQPKKLFIAADGPRETSPTDAENCKKTRAVVDTIDWDCEVKTLFRDKNSGGSGQGVSSAIHWFFDHVEAGIILEDDCVPNLSFFFFCEEMLKKYQDDQRVMHICGSNFLFGKTIGDGSYYYSRVINVWGWATWKRAWQHFDYDMKIFPKFVEYNTINHLYASKTIQKEYLRTFQNAYDNTWKCWDRRWMLAVYANNGVSVVPNYNLVANIGYGEGASAEYYEDDISINMPTAELNEIVHPSFFIIDREADEHYHLKIFTHPPLPKRIKRKLKKIVEHGK</sequence>
<dbReference type="Gene3D" id="3.90.550.10">
    <property type="entry name" value="Spore Coat Polysaccharide Biosynthesis Protein SpsA, Chain A"/>
    <property type="match status" value="1"/>
</dbReference>
<gene>
    <name evidence="1" type="ORF">K4G66_15165</name>
</gene>
<dbReference type="EMBL" id="CP120682">
    <property type="protein sequence ID" value="WKN40032.1"/>
    <property type="molecule type" value="Genomic_DNA"/>
</dbReference>
<dbReference type="SUPFAM" id="SSF53448">
    <property type="entry name" value="Nucleotide-diphospho-sugar transferases"/>
    <property type="match status" value="1"/>
</dbReference>
<reference evidence="1" key="1">
    <citation type="journal article" date="2023" name="Comput. Struct. Biotechnol. J.">
        <title>Discovery of a novel marine Bacteroidetes with a rich repertoire of carbohydrate-active enzymes.</title>
        <authorList>
            <person name="Chen B."/>
            <person name="Liu G."/>
            <person name="Chen Q."/>
            <person name="Wang H."/>
            <person name="Liu L."/>
            <person name="Tang K."/>
        </authorList>
    </citation>
    <scope>NUCLEOTIDE SEQUENCE</scope>
    <source>
        <strain evidence="1">TK19036</strain>
    </source>
</reference>
<organism evidence="1">
    <name type="scientific">Roseihalotalea indica</name>
    <dbReference type="NCBI Taxonomy" id="2867963"/>
    <lineage>
        <taxon>Bacteria</taxon>
        <taxon>Pseudomonadati</taxon>
        <taxon>Bacteroidota</taxon>
        <taxon>Cytophagia</taxon>
        <taxon>Cytophagales</taxon>
        <taxon>Catalimonadaceae</taxon>
        <taxon>Roseihalotalea</taxon>
    </lineage>
</organism>
<evidence type="ECO:0000313" key="1">
    <source>
        <dbReference type="EMBL" id="WKN40032.1"/>
    </source>
</evidence>
<name>A0AA49JJZ5_9BACT</name>
<dbReference type="InterPro" id="IPR029044">
    <property type="entry name" value="Nucleotide-diphossugar_trans"/>
</dbReference>
<accession>A0AA49JJZ5</accession>
<dbReference type="GO" id="GO:0016740">
    <property type="term" value="F:transferase activity"/>
    <property type="evidence" value="ECO:0007669"/>
    <property type="project" value="UniProtKB-KW"/>
</dbReference>
<keyword evidence="1" id="KW-0808">Transferase</keyword>
<proteinExistence type="predicted"/>
<protein>
    <submittedName>
        <fullName evidence="1">Nucleotide-diphospho-sugar transferase</fullName>
    </submittedName>
</protein>